<evidence type="ECO:0000256" key="2">
    <source>
        <dbReference type="ARBA" id="ARBA00009045"/>
    </source>
</evidence>
<dbReference type="Gene3D" id="1.20.1540.10">
    <property type="entry name" value="Rhomboid-like"/>
    <property type="match status" value="1"/>
</dbReference>
<dbReference type="EC" id="3.4.21.105" evidence="6"/>
<comment type="function">
    <text evidence="6">Serine protease involved in intramembrane proteolysis.</text>
</comment>
<evidence type="ECO:0000313" key="8">
    <source>
        <dbReference type="Proteomes" id="UP000087766"/>
    </source>
</evidence>
<dbReference type="GO" id="GO:0006508">
    <property type="term" value="P:proteolysis"/>
    <property type="evidence" value="ECO:0007669"/>
    <property type="project" value="UniProtKB-KW"/>
</dbReference>
<dbReference type="InterPro" id="IPR035952">
    <property type="entry name" value="Rhomboid-like_sf"/>
</dbReference>
<dbReference type="AlphaFoldDB" id="A0A1S3V9D8"/>
<reference evidence="8" key="1">
    <citation type="journal article" date="2014" name="Nat. Commun.">
        <title>Genome sequence of mungbean and insights into evolution within Vigna species.</title>
        <authorList>
            <person name="Kang Y.J."/>
            <person name="Kim S.K."/>
            <person name="Kim M.Y."/>
            <person name="Lestari P."/>
            <person name="Kim K.H."/>
            <person name="Ha B.K."/>
            <person name="Jun T.H."/>
            <person name="Hwang W.J."/>
            <person name="Lee T."/>
            <person name="Lee J."/>
            <person name="Shim S."/>
            <person name="Yoon M.Y."/>
            <person name="Jang Y.E."/>
            <person name="Han K.S."/>
            <person name="Taeprayoon P."/>
            <person name="Yoon N."/>
            <person name="Somta P."/>
            <person name="Tanya P."/>
            <person name="Kim K.S."/>
            <person name="Gwag J.G."/>
            <person name="Moon J.K."/>
            <person name="Lee Y.H."/>
            <person name="Park B.S."/>
            <person name="Bombarely A."/>
            <person name="Doyle J.J."/>
            <person name="Jackson S.A."/>
            <person name="Schafleitner R."/>
            <person name="Srinives P."/>
            <person name="Varshney R.K."/>
            <person name="Lee S.H."/>
        </authorList>
    </citation>
    <scope>NUCLEOTIDE SEQUENCE [LARGE SCALE GENOMIC DNA]</scope>
    <source>
        <strain evidence="8">cv. VC1973A</strain>
    </source>
</reference>
<evidence type="ECO:0000256" key="3">
    <source>
        <dbReference type="ARBA" id="ARBA00022692"/>
    </source>
</evidence>
<dbReference type="Pfam" id="PF01694">
    <property type="entry name" value="Rhomboid"/>
    <property type="match status" value="1"/>
</dbReference>
<proteinExistence type="inferred from homology"/>
<reference evidence="9" key="2">
    <citation type="submission" date="2025-08" db="UniProtKB">
        <authorList>
            <consortium name="RefSeq"/>
        </authorList>
    </citation>
    <scope>IDENTIFICATION</scope>
    <source>
        <tissue evidence="9">Leaf</tissue>
    </source>
</reference>
<comment type="subcellular location">
    <subcellularLocation>
        <location evidence="1 6">Membrane</location>
        <topology evidence="1 6">Multi-pass membrane protein</topology>
    </subcellularLocation>
</comment>
<keyword evidence="6" id="KW-0378">Hydrolase</keyword>
<evidence type="ECO:0000259" key="7">
    <source>
        <dbReference type="Pfam" id="PF01694"/>
    </source>
</evidence>
<keyword evidence="3 6" id="KW-0812">Transmembrane</keyword>
<dbReference type="RefSeq" id="XP_014514958.1">
    <property type="nucleotide sequence ID" value="XM_014659472.2"/>
</dbReference>
<dbReference type="SUPFAM" id="SSF144091">
    <property type="entry name" value="Rhomboid-like"/>
    <property type="match status" value="1"/>
</dbReference>
<comment type="similarity">
    <text evidence="2 6">Belongs to the peptidase S54 family.</text>
</comment>
<dbReference type="GO" id="GO:0016020">
    <property type="term" value="C:membrane"/>
    <property type="evidence" value="ECO:0007669"/>
    <property type="project" value="UniProtKB-SubCell"/>
</dbReference>
<keyword evidence="4 6" id="KW-1133">Transmembrane helix</keyword>
<protein>
    <recommendedName>
        <fullName evidence="6">RHOMBOID-like protein</fullName>
        <ecNumber evidence="6">3.4.21.105</ecNumber>
    </recommendedName>
</protein>
<evidence type="ECO:0000313" key="9">
    <source>
        <dbReference type="RefSeq" id="XP_014514958.1"/>
    </source>
</evidence>
<dbReference type="InterPro" id="IPR002610">
    <property type="entry name" value="Peptidase_S54_rhomboid-like"/>
</dbReference>
<accession>A0A1S3V9D8</accession>
<keyword evidence="8" id="KW-1185">Reference proteome</keyword>
<dbReference type="OrthoDB" id="418595at2759"/>
<dbReference type="GeneID" id="106772858"/>
<gene>
    <name evidence="9" type="primary">LOC106772858</name>
</gene>
<evidence type="ECO:0000256" key="5">
    <source>
        <dbReference type="ARBA" id="ARBA00023136"/>
    </source>
</evidence>
<dbReference type="InterPro" id="IPR022764">
    <property type="entry name" value="Peptidase_S54_rhomboid_dom"/>
</dbReference>
<feature type="transmembrane region" description="Helical" evidence="6">
    <location>
        <begin position="128"/>
        <end position="149"/>
    </location>
</feature>
<dbReference type="PANTHER" id="PTHR22936">
    <property type="entry name" value="RHOMBOID-RELATED"/>
    <property type="match status" value="1"/>
</dbReference>
<dbReference type="STRING" id="3916.A0A1S3V9D8"/>
<evidence type="ECO:0000256" key="6">
    <source>
        <dbReference type="RuleBase" id="RU362115"/>
    </source>
</evidence>
<keyword evidence="6" id="KW-0720">Serine protease</keyword>
<sequence length="165" mass="18979">MARRYLETDGGRPKNNPTEENCIAHESSNIYEADTHWTSWLVPMWWLLILLFFVISMDLNNCLKNNFGPQCGCVAKFLGGFSFEPMQENWFSFEPMQENSLLSLTEMGALGWDSAGNRHQGWRLDTCMGLYVGIIHLLAIMLSLVFIGIRQEQQFGFGRIGVIYW</sequence>
<feature type="transmembrane region" description="Helical" evidence="6">
    <location>
        <begin position="37"/>
        <end position="55"/>
    </location>
</feature>
<dbReference type="KEGG" id="vra:106772858"/>
<organism evidence="8 9">
    <name type="scientific">Vigna radiata var. radiata</name>
    <name type="common">Mung bean</name>
    <name type="synonym">Phaseolus aureus</name>
    <dbReference type="NCBI Taxonomy" id="3916"/>
    <lineage>
        <taxon>Eukaryota</taxon>
        <taxon>Viridiplantae</taxon>
        <taxon>Streptophyta</taxon>
        <taxon>Embryophyta</taxon>
        <taxon>Tracheophyta</taxon>
        <taxon>Spermatophyta</taxon>
        <taxon>Magnoliopsida</taxon>
        <taxon>eudicotyledons</taxon>
        <taxon>Gunneridae</taxon>
        <taxon>Pentapetalae</taxon>
        <taxon>rosids</taxon>
        <taxon>fabids</taxon>
        <taxon>Fabales</taxon>
        <taxon>Fabaceae</taxon>
        <taxon>Papilionoideae</taxon>
        <taxon>50 kb inversion clade</taxon>
        <taxon>NPAAA clade</taxon>
        <taxon>indigoferoid/millettioid clade</taxon>
        <taxon>Phaseoleae</taxon>
        <taxon>Vigna</taxon>
    </lineage>
</organism>
<evidence type="ECO:0000256" key="4">
    <source>
        <dbReference type="ARBA" id="ARBA00022989"/>
    </source>
</evidence>
<feature type="domain" description="Peptidase S54 rhomboid" evidence="7">
    <location>
        <begin position="119"/>
        <end position="164"/>
    </location>
</feature>
<keyword evidence="6" id="KW-0645">Protease</keyword>
<comment type="caution">
    <text evidence="6">Lacks conserved residue(s) required for the propagation of feature annotation.</text>
</comment>
<dbReference type="GO" id="GO:0004252">
    <property type="term" value="F:serine-type endopeptidase activity"/>
    <property type="evidence" value="ECO:0007669"/>
    <property type="project" value="InterPro"/>
</dbReference>
<name>A0A1S3V9D8_VIGRR</name>
<comment type="catalytic activity">
    <reaction evidence="6">
        <text>Cleaves type-1 transmembrane domains using a catalytic dyad composed of serine and histidine that are contributed by different transmembrane domains.</text>
        <dbReference type="EC" id="3.4.21.105"/>
    </reaction>
</comment>
<dbReference type="PANTHER" id="PTHR22936:SF86">
    <property type="entry name" value="RHOMBOID-LIKE PROTEIN 3"/>
    <property type="match status" value="1"/>
</dbReference>
<keyword evidence="5 6" id="KW-0472">Membrane</keyword>
<dbReference type="Proteomes" id="UP000087766">
    <property type="component" value="Chromosome 8"/>
</dbReference>
<evidence type="ECO:0000256" key="1">
    <source>
        <dbReference type="ARBA" id="ARBA00004141"/>
    </source>
</evidence>